<feature type="region of interest" description="Disordered" evidence="1">
    <location>
        <begin position="182"/>
        <end position="343"/>
    </location>
</feature>
<feature type="compositionally biased region" description="Basic and acidic residues" evidence="1">
    <location>
        <begin position="325"/>
        <end position="335"/>
    </location>
</feature>
<keyword evidence="3" id="KW-1185">Reference proteome</keyword>
<evidence type="ECO:0000313" key="3">
    <source>
        <dbReference type="Proteomes" id="UP001054889"/>
    </source>
</evidence>
<feature type="compositionally biased region" description="Basic and acidic residues" evidence="1">
    <location>
        <begin position="256"/>
        <end position="267"/>
    </location>
</feature>
<protein>
    <submittedName>
        <fullName evidence="2">Uncharacterized protein</fullName>
    </submittedName>
</protein>
<proteinExistence type="predicted"/>
<evidence type="ECO:0000256" key="1">
    <source>
        <dbReference type="SAM" id="MobiDB-lite"/>
    </source>
</evidence>
<comment type="caution">
    <text evidence="2">The sequence shown here is derived from an EMBL/GenBank/DDBJ whole genome shotgun (WGS) entry which is preliminary data.</text>
</comment>
<sequence length="343" mass="38345">MLSNYLTITLRPRRECDVSAKGSRQHWGKQIAAGWFYYNVGPNSNLRSPNVEIIYTPKPVIPEDSLLTTRVQLLSRMAGRLSMRDLVEEFCAAGIDTLRADWHVQFITRDPVSGDLQLDWGRLPKINFAEIEQRANHYLGPLIQKEWELLGEIGRRGRTNCIVQLYNAEVVLPPRESYKAEARQLGGKAAKGPDDDEEEETEEEKEEVTTPTTSRNQVKVVTKRPATQRGGSGDAAPEPRGAKQLAKRALRMRGSIRPDEGTSDRGEKKKKCSGATEGASSPAPKPSKLRRLRKQYAETGDTERSDDRRGRCRCRSEPDTIGDPTPERSGCREPAECVGGRCS</sequence>
<reference evidence="2" key="1">
    <citation type="journal article" date="2018" name="DNA Res.">
        <title>Multiple hybrid de novo genome assembly of finger millet, an orphan allotetraploid crop.</title>
        <authorList>
            <person name="Hatakeyama M."/>
            <person name="Aluri S."/>
            <person name="Balachadran M.T."/>
            <person name="Sivarajan S.R."/>
            <person name="Patrignani A."/>
            <person name="Gruter S."/>
            <person name="Poveda L."/>
            <person name="Shimizu-Inatsugi R."/>
            <person name="Baeten J."/>
            <person name="Francoijs K.J."/>
            <person name="Nataraja K.N."/>
            <person name="Reddy Y.A.N."/>
            <person name="Phadnis S."/>
            <person name="Ravikumar R.L."/>
            <person name="Schlapbach R."/>
            <person name="Sreeman S.M."/>
            <person name="Shimizu K.K."/>
        </authorList>
    </citation>
    <scope>NUCLEOTIDE SEQUENCE</scope>
</reference>
<dbReference type="AlphaFoldDB" id="A0AAV5G1U4"/>
<dbReference type="Proteomes" id="UP001054889">
    <property type="component" value="Unassembled WGS sequence"/>
</dbReference>
<evidence type="ECO:0000313" key="2">
    <source>
        <dbReference type="EMBL" id="GJN40336.1"/>
    </source>
</evidence>
<feature type="compositionally biased region" description="Acidic residues" evidence="1">
    <location>
        <begin position="194"/>
        <end position="206"/>
    </location>
</feature>
<dbReference type="EMBL" id="BQKI01000114">
    <property type="protein sequence ID" value="GJN40336.1"/>
    <property type="molecule type" value="Genomic_DNA"/>
</dbReference>
<feature type="compositionally biased region" description="Basic and acidic residues" evidence="1">
    <location>
        <begin position="301"/>
        <end position="318"/>
    </location>
</feature>
<name>A0AAV5G1U4_ELECO</name>
<reference evidence="2" key="2">
    <citation type="submission" date="2021-12" db="EMBL/GenBank/DDBJ databases">
        <title>Resequencing data analysis of finger millet.</title>
        <authorList>
            <person name="Hatakeyama M."/>
            <person name="Aluri S."/>
            <person name="Balachadran M.T."/>
            <person name="Sivarajan S.R."/>
            <person name="Poveda L."/>
            <person name="Shimizu-Inatsugi R."/>
            <person name="Schlapbach R."/>
            <person name="Sreeman S.M."/>
            <person name="Shimizu K.K."/>
        </authorList>
    </citation>
    <scope>NUCLEOTIDE SEQUENCE</scope>
</reference>
<organism evidence="2 3">
    <name type="scientific">Eleusine coracana subsp. coracana</name>
    <dbReference type="NCBI Taxonomy" id="191504"/>
    <lineage>
        <taxon>Eukaryota</taxon>
        <taxon>Viridiplantae</taxon>
        <taxon>Streptophyta</taxon>
        <taxon>Embryophyta</taxon>
        <taxon>Tracheophyta</taxon>
        <taxon>Spermatophyta</taxon>
        <taxon>Magnoliopsida</taxon>
        <taxon>Liliopsida</taxon>
        <taxon>Poales</taxon>
        <taxon>Poaceae</taxon>
        <taxon>PACMAD clade</taxon>
        <taxon>Chloridoideae</taxon>
        <taxon>Cynodonteae</taxon>
        <taxon>Eleusininae</taxon>
        <taxon>Eleusine</taxon>
    </lineage>
</organism>
<gene>
    <name evidence="2" type="primary">gb29541</name>
    <name evidence="2" type="ORF">PR202_gb29541</name>
</gene>
<accession>A0AAV5G1U4</accession>